<dbReference type="AlphaFoldDB" id="A0A1H8V6K6"/>
<dbReference type="Proteomes" id="UP000199657">
    <property type="component" value="Unassembled WGS sequence"/>
</dbReference>
<dbReference type="InterPro" id="IPR043133">
    <property type="entry name" value="GTP-CH-I_C/QueF"/>
</dbReference>
<dbReference type="NCBIfam" id="TIGR00526">
    <property type="entry name" value="folB_dom"/>
    <property type="match status" value="1"/>
</dbReference>
<dbReference type="InterPro" id="IPR006156">
    <property type="entry name" value="Dihydroneopterin_aldolase"/>
</dbReference>
<comment type="pathway">
    <text evidence="3 8">Cofactor biosynthesis; tetrahydrofolate biosynthesis; 2-amino-4-hydroxy-6-hydroxymethyl-7,8-dihydropteridine diphosphate from 7,8-dihydroneopterin triphosphate: step 3/4.</text>
</comment>
<proteinExistence type="inferred from homology"/>
<keyword evidence="6" id="KW-0413">Isomerase</keyword>
<dbReference type="EMBL" id="FOEG01000010">
    <property type="protein sequence ID" value="SEP10917.1"/>
    <property type="molecule type" value="Genomic_DNA"/>
</dbReference>
<dbReference type="CDD" id="cd00534">
    <property type="entry name" value="DHNA_DHNTPE"/>
    <property type="match status" value="1"/>
</dbReference>
<keyword evidence="5 8" id="KW-0289">Folate biosynthesis</keyword>
<evidence type="ECO:0000256" key="2">
    <source>
        <dbReference type="ARBA" id="ARBA00001353"/>
    </source>
</evidence>
<dbReference type="NCBIfam" id="TIGR00525">
    <property type="entry name" value="folB"/>
    <property type="match status" value="1"/>
</dbReference>
<evidence type="ECO:0000256" key="6">
    <source>
        <dbReference type="ARBA" id="ARBA00023235"/>
    </source>
</evidence>
<accession>A0A1H8V6K6</accession>
<keyword evidence="11" id="KW-1185">Reference proteome</keyword>
<dbReference type="GO" id="GO:0016853">
    <property type="term" value="F:isomerase activity"/>
    <property type="evidence" value="ECO:0007669"/>
    <property type="project" value="UniProtKB-KW"/>
</dbReference>
<evidence type="ECO:0000256" key="5">
    <source>
        <dbReference type="ARBA" id="ARBA00022909"/>
    </source>
</evidence>
<evidence type="ECO:0000256" key="4">
    <source>
        <dbReference type="ARBA" id="ARBA00005708"/>
    </source>
</evidence>
<evidence type="ECO:0000256" key="8">
    <source>
        <dbReference type="RuleBase" id="RU362079"/>
    </source>
</evidence>
<dbReference type="InterPro" id="IPR006157">
    <property type="entry name" value="FolB_dom"/>
</dbReference>
<dbReference type="SMART" id="SM00905">
    <property type="entry name" value="FolB"/>
    <property type="match status" value="1"/>
</dbReference>
<protein>
    <recommendedName>
        <fullName evidence="8">7,8-dihydroneopterin aldolase</fullName>
        <ecNumber evidence="8">4.1.2.25</ecNumber>
    </recommendedName>
</protein>
<evidence type="ECO:0000256" key="7">
    <source>
        <dbReference type="ARBA" id="ARBA00023239"/>
    </source>
</evidence>
<comment type="function">
    <text evidence="8">Catalyzes the conversion of 7,8-dihydroneopterin to 6-hydroxymethyl-7,8-dihydropterin.</text>
</comment>
<dbReference type="PANTHER" id="PTHR42844">
    <property type="entry name" value="DIHYDRONEOPTERIN ALDOLASE 1-RELATED"/>
    <property type="match status" value="1"/>
</dbReference>
<dbReference type="GO" id="GO:0005737">
    <property type="term" value="C:cytoplasm"/>
    <property type="evidence" value="ECO:0007669"/>
    <property type="project" value="TreeGrafter"/>
</dbReference>
<comment type="catalytic activity">
    <reaction evidence="1">
        <text>7,8-dihydroneopterin = 7,8-dihydromonapterin</text>
        <dbReference type="Rhea" id="RHEA:45328"/>
        <dbReference type="ChEBI" id="CHEBI:17001"/>
        <dbReference type="ChEBI" id="CHEBI:71175"/>
        <dbReference type="EC" id="5.1.99.8"/>
    </reaction>
</comment>
<dbReference type="FunFam" id="3.30.1130.10:FF:000002">
    <property type="entry name" value="7,8-dihydroneopterin aldolase"/>
    <property type="match status" value="1"/>
</dbReference>
<organism evidence="10 11">
    <name type="scientific">Aquisalimonas asiatica</name>
    <dbReference type="NCBI Taxonomy" id="406100"/>
    <lineage>
        <taxon>Bacteria</taxon>
        <taxon>Pseudomonadati</taxon>
        <taxon>Pseudomonadota</taxon>
        <taxon>Gammaproteobacteria</taxon>
        <taxon>Chromatiales</taxon>
        <taxon>Ectothiorhodospiraceae</taxon>
        <taxon>Aquisalimonas</taxon>
    </lineage>
</organism>
<dbReference type="GO" id="GO:0046656">
    <property type="term" value="P:folic acid biosynthetic process"/>
    <property type="evidence" value="ECO:0007669"/>
    <property type="project" value="UniProtKB-UniRule"/>
</dbReference>
<dbReference type="PANTHER" id="PTHR42844:SF1">
    <property type="entry name" value="DIHYDRONEOPTERIN ALDOLASE 1-RELATED"/>
    <property type="match status" value="1"/>
</dbReference>
<dbReference type="OrthoDB" id="9810587at2"/>
<name>A0A1H8V6K6_9GAMM</name>
<sequence>MDIVFINELRIDTVIGVRDWERRVRQTLVLDLELAADTATAAESDDVGDALDYDAVTRQLTEHVRDMEHALVETLAEDVAMMLRDEFGIPWLRLRVTKPGAVPGARAVGVVIERGQWPGAA</sequence>
<evidence type="ECO:0000256" key="3">
    <source>
        <dbReference type="ARBA" id="ARBA00005013"/>
    </source>
</evidence>
<keyword evidence="7 8" id="KW-0456">Lyase</keyword>
<gene>
    <name evidence="10" type="ORF">SAMN04488052_11024</name>
</gene>
<feature type="domain" description="Dihydroneopterin aldolase/epimerase" evidence="9">
    <location>
        <begin position="4"/>
        <end position="114"/>
    </location>
</feature>
<evidence type="ECO:0000259" key="9">
    <source>
        <dbReference type="SMART" id="SM00905"/>
    </source>
</evidence>
<dbReference type="GO" id="GO:0004150">
    <property type="term" value="F:dihydroneopterin aldolase activity"/>
    <property type="evidence" value="ECO:0007669"/>
    <property type="project" value="UniProtKB-UniRule"/>
</dbReference>
<evidence type="ECO:0000313" key="10">
    <source>
        <dbReference type="EMBL" id="SEP10917.1"/>
    </source>
</evidence>
<dbReference type="Gene3D" id="3.30.1130.10">
    <property type="match status" value="1"/>
</dbReference>
<dbReference type="UniPathway" id="UPA00077">
    <property type="reaction ID" value="UER00154"/>
</dbReference>
<dbReference type="STRING" id="406100.SAMN04488052_11024"/>
<evidence type="ECO:0000256" key="1">
    <source>
        <dbReference type="ARBA" id="ARBA00000693"/>
    </source>
</evidence>
<comment type="catalytic activity">
    <reaction evidence="2 8">
        <text>7,8-dihydroneopterin = 6-hydroxymethyl-7,8-dihydropterin + glycolaldehyde</text>
        <dbReference type="Rhea" id="RHEA:10540"/>
        <dbReference type="ChEBI" id="CHEBI:17001"/>
        <dbReference type="ChEBI" id="CHEBI:17071"/>
        <dbReference type="ChEBI" id="CHEBI:44841"/>
        <dbReference type="EC" id="4.1.2.25"/>
    </reaction>
</comment>
<dbReference type="SUPFAM" id="SSF55620">
    <property type="entry name" value="Tetrahydrobiopterin biosynthesis enzymes-like"/>
    <property type="match status" value="1"/>
</dbReference>
<reference evidence="10 11" key="1">
    <citation type="submission" date="2016-10" db="EMBL/GenBank/DDBJ databases">
        <authorList>
            <person name="de Groot N.N."/>
        </authorList>
    </citation>
    <scope>NUCLEOTIDE SEQUENCE [LARGE SCALE GENOMIC DNA]</scope>
    <source>
        <strain evidence="10 11">CGMCC 1.6291</strain>
    </source>
</reference>
<dbReference type="Pfam" id="PF02152">
    <property type="entry name" value="FolB"/>
    <property type="match status" value="1"/>
</dbReference>
<dbReference type="EC" id="4.1.2.25" evidence="8"/>
<comment type="similarity">
    <text evidence="4 8">Belongs to the DHNA family.</text>
</comment>
<dbReference type="GO" id="GO:0046654">
    <property type="term" value="P:tetrahydrofolate biosynthetic process"/>
    <property type="evidence" value="ECO:0007669"/>
    <property type="project" value="UniProtKB-UniRule"/>
</dbReference>
<evidence type="ECO:0000313" key="11">
    <source>
        <dbReference type="Proteomes" id="UP000199657"/>
    </source>
</evidence>
<dbReference type="RefSeq" id="WP_091645662.1">
    <property type="nucleotide sequence ID" value="NZ_FOEG01000010.1"/>
</dbReference>